<keyword evidence="2" id="KW-1185">Reference proteome</keyword>
<feature type="non-terminal residue" evidence="1">
    <location>
        <position position="1"/>
    </location>
</feature>
<protein>
    <submittedName>
        <fullName evidence="1">Uncharacterized protein</fullName>
    </submittedName>
</protein>
<proteinExistence type="predicted"/>
<accession>A0AAV5U6E4</accession>
<comment type="caution">
    <text evidence="1">The sequence shown here is derived from an EMBL/GenBank/DDBJ whole genome shotgun (WGS) entry which is preliminary data.</text>
</comment>
<name>A0AAV5U6E4_9BILA</name>
<gene>
    <name evidence="1" type="ORF">PENTCL1PPCAC_24136</name>
</gene>
<reference evidence="1" key="1">
    <citation type="submission" date="2023-10" db="EMBL/GenBank/DDBJ databases">
        <title>Genome assembly of Pristionchus species.</title>
        <authorList>
            <person name="Yoshida K."/>
            <person name="Sommer R.J."/>
        </authorList>
    </citation>
    <scope>NUCLEOTIDE SEQUENCE</scope>
    <source>
        <strain evidence="1">RS0144</strain>
    </source>
</reference>
<dbReference type="AlphaFoldDB" id="A0AAV5U6E4"/>
<organism evidence="1 2">
    <name type="scientific">Pristionchus entomophagus</name>
    <dbReference type="NCBI Taxonomy" id="358040"/>
    <lineage>
        <taxon>Eukaryota</taxon>
        <taxon>Metazoa</taxon>
        <taxon>Ecdysozoa</taxon>
        <taxon>Nematoda</taxon>
        <taxon>Chromadorea</taxon>
        <taxon>Rhabditida</taxon>
        <taxon>Rhabditina</taxon>
        <taxon>Diplogasteromorpha</taxon>
        <taxon>Diplogasteroidea</taxon>
        <taxon>Neodiplogasteridae</taxon>
        <taxon>Pristionchus</taxon>
    </lineage>
</organism>
<dbReference type="EMBL" id="BTSX01000005">
    <property type="protein sequence ID" value="GMT01962.1"/>
    <property type="molecule type" value="Genomic_DNA"/>
</dbReference>
<evidence type="ECO:0000313" key="1">
    <source>
        <dbReference type="EMBL" id="GMT01962.1"/>
    </source>
</evidence>
<evidence type="ECO:0000313" key="2">
    <source>
        <dbReference type="Proteomes" id="UP001432027"/>
    </source>
</evidence>
<sequence>THLSQYILRNNCATNYFQSRGLSTLGHELIQNCKIDVLEIVVYSNLELQKMLQFIAHFPKTLYSFDFEYIPEIENLMSLPHIEHVRLLSQYFTFDSEFVVTLINVSRIIHAGYLVTINSDNMRKAMQLISSDSRKRNAQFYASGDAFAMYLRHHGIHASTKAGHLCGEFEVVSVDGSPDKSEYGMHLRYERCWLLICGHVWRQGDHVCSVAMANEKFSAAEVWEYVHFGWWS</sequence>
<dbReference type="Proteomes" id="UP001432027">
    <property type="component" value="Unassembled WGS sequence"/>
</dbReference>